<proteinExistence type="predicted"/>
<protein>
    <submittedName>
        <fullName evidence="1">Uncharacterized protein</fullName>
    </submittedName>
</protein>
<accession>A0A6S6SF50</accession>
<reference evidence="1" key="1">
    <citation type="submission" date="2020-01" db="EMBL/GenBank/DDBJ databases">
        <authorList>
            <person name="Meier V. D."/>
            <person name="Meier V D."/>
        </authorList>
    </citation>
    <scope>NUCLEOTIDE SEQUENCE</scope>
    <source>
        <strain evidence="1">HLG_WM_MAG_10</strain>
    </source>
</reference>
<evidence type="ECO:0000313" key="1">
    <source>
        <dbReference type="EMBL" id="CAA6808637.1"/>
    </source>
</evidence>
<gene>
    <name evidence="1" type="ORF">HELGO_WM35435</name>
</gene>
<dbReference type="EMBL" id="CACVAQ010000144">
    <property type="protein sequence ID" value="CAA6808637.1"/>
    <property type="molecule type" value="Genomic_DNA"/>
</dbReference>
<dbReference type="AlphaFoldDB" id="A0A6S6SF50"/>
<organism evidence="1">
    <name type="scientific">uncultured Aureispira sp</name>
    <dbReference type="NCBI Taxonomy" id="1331704"/>
    <lineage>
        <taxon>Bacteria</taxon>
        <taxon>Pseudomonadati</taxon>
        <taxon>Bacteroidota</taxon>
        <taxon>Saprospiria</taxon>
        <taxon>Saprospirales</taxon>
        <taxon>Saprospiraceae</taxon>
        <taxon>Aureispira</taxon>
        <taxon>environmental samples</taxon>
    </lineage>
</organism>
<sequence length="123" mass="14705">MHSAYTNHNFSLNEHRLTISPSIFLGQRTQHFEYTSIQSIEIKYAQEKDQRQWLCIHLKNTKQQQLFRCDWLHMQDPPDEDEDDHGHPEHELFELLEGEDFYKGSLQQLSHELSSRGVQIQEI</sequence>
<name>A0A6S6SF50_9BACT</name>